<dbReference type="EMBL" id="CP001034">
    <property type="protein sequence ID" value="ACB85317.1"/>
    <property type="molecule type" value="Genomic_DNA"/>
</dbReference>
<dbReference type="SUPFAM" id="SSF82549">
    <property type="entry name" value="DAK1/DegV-like"/>
    <property type="match status" value="1"/>
</dbReference>
<comment type="function">
    <text evidence="1">May bind long-chain fatty acids, such as palmitate, and may play a role in lipid transport or fatty acid metabolism.</text>
</comment>
<dbReference type="GO" id="GO:0008289">
    <property type="term" value="F:lipid binding"/>
    <property type="evidence" value="ECO:0007669"/>
    <property type="project" value="UniProtKB-KW"/>
</dbReference>
<proteinExistence type="predicted"/>
<accession>B2A5G2</accession>
<evidence type="ECO:0000313" key="5">
    <source>
        <dbReference type="Proteomes" id="UP000001683"/>
    </source>
</evidence>
<dbReference type="PROSITE" id="PS51482">
    <property type="entry name" value="DEGV"/>
    <property type="match status" value="1"/>
</dbReference>
<protein>
    <submittedName>
        <fullName evidence="4">DegV family protein</fullName>
    </submittedName>
</protein>
<dbReference type="InParanoid" id="B2A5G2"/>
<evidence type="ECO:0000256" key="3">
    <source>
        <dbReference type="SAM" id="Phobius"/>
    </source>
</evidence>
<dbReference type="RefSeq" id="WP_012448184.1">
    <property type="nucleotide sequence ID" value="NC_010718.1"/>
</dbReference>
<dbReference type="Pfam" id="PF02645">
    <property type="entry name" value="DegV"/>
    <property type="match status" value="1"/>
</dbReference>
<reference evidence="4 5" key="2">
    <citation type="journal article" date="2011" name="J. Bacteriol.">
        <title>Complete genome sequence of the anaerobic, halophilic alkalithermophile Natranaerobius thermophilus JW/NM-WN-LF.</title>
        <authorList>
            <person name="Zhao B."/>
            <person name="Mesbah N.M."/>
            <person name="Dalin E."/>
            <person name="Goodwin L."/>
            <person name="Nolan M."/>
            <person name="Pitluck S."/>
            <person name="Chertkov O."/>
            <person name="Brettin T.S."/>
            <person name="Han J."/>
            <person name="Larimer F.W."/>
            <person name="Land M.L."/>
            <person name="Hauser L."/>
            <person name="Kyrpides N."/>
            <person name="Wiegel J."/>
        </authorList>
    </citation>
    <scope>NUCLEOTIDE SEQUENCE [LARGE SCALE GENOMIC DNA]</scope>
    <source>
        <strain evidence="5">ATCC BAA-1301 / DSM 18059 / JW/NM-WN-LF</strain>
    </source>
</reference>
<evidence type="ECO:0000256" key="1">
    <source>
        <dbReference type="ARBA" id="ARBA00003238"/>
    </source>
</evidence>
<dbReference type="NCBIfam" id="TIGR00762">
    <property type="entry name" value="DegV"/>
    <property type="match status" value="1"/>
</dbReference>
<dbReference type="AlphaFoldDB" id="B2A5G2"/>
<gene>
    <name evidence="4" type="ordered locus">Nther_1743</name>
</gene>
<dbReference type="InterPro" id="IPR003797">
    <property type="entry name" value="DegV"/>
</dbReference>
<dbReference type="KEGG" id="nth:Nther_1743"/>
<dbReference type="PANTHER" id="PTHR33434:SF3">
    <property type="entry name" value="DEGV DOMAIN-CONTAINING PROTEIN YITS"/>
    <property type="match status" value="1"/>
</dbReference>
<feature type="transmembrane region" description="Helical" evidence="3">
    <location>
        <begin position="257"/>
        <end position="279"/>
    </location>
</feature>
<keyword evidence="3" id="KW-0472">Membrane</keyword>
<dbReference type="PANTHER" id="PTHR33434">
    <property type="entry name" value="DEGV DOMAIN-CONTAINING PROTEIN DR_1986-RELATED"/>
    <property type="match status" value="1"/>
</dbReference>
<organism evidence="4 5">
    <name type="scientific">Natranaerobius thermophilus (strain ATCC BAA-1301 / DSM 18059 / JW/NM-WN-LF)</name>
    <dbReference type="NCBI Taxonomy" id="457570"/>
    <lineage>
        <taxon>Bacteria</taxon>
        <taxon>Bacillati</taxon>
        <taxon>Bacillota</taxon>
        <taxon>Clostridia</taxon>
        <taxon>Natranaerobiales</taxon>
        <taxon>Natranaerobiaceae</taxon>
        <taxon>Natranaerobius</taxon>
    </lineage>
</organism>
<dbReference type="Proteomes" id="UP000001683">
    <property type="component" value="Chromosome"/>
</dbReference>
<dbReference type="OrthoDB" id="9780660at2"/>
<dbReference type="Gene3D" id="3.40.50.10170">
    <property type="match status" value="1"/>
</dbReference>
<dbReference type="eggNOG" id="COG1307">
    <property type="taxonomic scope" value="Bacteria"/>
</dbReference>
<name>B2A5G2_NATTJ</name>
<dbReference type="Gene3D" id="3.30.1180.10">
    <property type="match status" value="1"/>
</dbReference>
<reference evidence="4 5" key="1">
    <citation type="submission" date="2008-04" db="EMBL/GenBank/DDBJ databases">
        <title>Complete sequence of chromosome of Natranaerobius thermophilus JW/NM-WN-LF.</title>
        <authorList>
            <consortium name="US DOE Joint Genome Institute"/>
            <person name="Copeland A."/>
            <person name="Lucas S."/>
            <person name="Lapidus A."/>
            <person name="Glavina del Rio T."/>
            <person name="Dalin E."/>
            <person name="Tice H."/>
            <person name="Bruce D."/>
            <person name="Goodwin L."/>
            <person name="Pitluck S."/>
            <person name="Chertkov O."/>
            <person name="Brettin T."/>
            <person name="Detter J.C."/>
            <person name="Han C."/>
            <person name="Kuske C.R."/>
            <person name="Schmutz J."/>
            <person name="Larimer F."/>
            <person name="Land M."/>
            <person name="Hauser L."/>
            <person name="Kyrpides N."/>
            <person name="Lykidis A."/>
            <person name="Mesbah N.M."/>
            <person name="Wiegel J."/>
        </authorList>
    </citation>
    <scope>NUCLEOTIDE SEQUENCE [LARGE SCALE GENOMIC DNA]</scope>
    <source>
        <strain evidence="5">ATCC BAA-1301 / DSM 18059 / JW/NM-WN-LF</strain>
    </source>
</reference>
<evidence type="ECO:0000313" key="4">
    <source>
        <dbReference type="EMBL" id="ACB85317.1"/>
    </source>
</evidence>
<dbReference type="InterPro" id="IPR050270">
    <property type="entry name" value="DegV_domain_contain"/>
</dbReference>
<evidence type="ECO:0000256" key="2">
    <source>
        <dbReference type="ARBA" id="ARBA00023121"/>
    </source>
</evidence>
<dbReference type="InterPro" id="IPR043168">
    <property type="entry name" value="DegV_C"/>
</dbReference>
<sequence>MIKILTDSASDLPEKIIKRYKIDVLPFVINLNGREYRDGIDINSKDIFQAIREGKEVFTSQVPQNILYQRLETYASQGFDCLYIGFSSKLSGTYQTARMIAKEVDEKFPEVNVATVDSLAGSLAQGMIVERAAIMKENGASLHNIIQKIQQQTKKVEHIFSIDDLKHLYRGGRIRLSSAWLGSVLKIKPVLHVTDGKIEPLEKQRGNKRLLRRIVDIVDERGDNLSHQTIGIAHADDENKALQLRNMLMERLNCKQFVINQIGCVLSAHLGVGGVGVFFNA</sequence>
<keyword evidence="2" id="KW-0446">Lipid-binding</keyword>
<keyword evidence="3" id="KW-1133">Transmembrane helix</keyword>
<keyword evidence="5" id="KW-1185">Reference proteome</keyword>
<dbReference type="HOGENOM" id="CLU_048251_4_1_9"/>
<keyword evidence="3" id="KW-0812">Transmembrane</keyword>
<dbReference type="STRING" id="457570.Nther_1743"/>